<dbReference type="OrthoDB" id="3237250at2759"/>
<gene>
    <name evidence="2" type="ORF">FIBSPDRAFT_1003618</name>
</gene>
<evidence type="ECO:0000313" key="3">
    <source>
        <dbReference type="Proteomes" id="UP000076532"/>
    </source>
</evidence>
<evidence type="ECO:0000313" key="2">
    <source>
        <dbReference type="EMBL" id="KZP05842.1"/>
    </source>
</evidence>
<dbReference type="AlphaFoldDB" id="A0A167W9J1"/>
<organism evidence="2 3">
    <name type="scientific">Athelia psychrophila</name>
    <dbReference type="NCBI Taxonomy" id="1759441"/>
    <lineage>
        <taxon>Eukaryota</taxon>
        <taxon>Fungi</taxon>
        <taxon>Dikarya</taxon>
        <taxon>Basidiomycota</taxon>
        <taxon>Agaricomycotina</taxon>
        <taxon>Agaricomycetes</taxon>
        <taxon>Agaricomycetidae</taxon>
        <taxon>Atheliales</taxon>
        <taxon>Atheliaceae</taxon>
        <taxon>Athelia</taxon>
    </lineage>
</organism>
<reference evidence="2 3" key="1">
    <citation type="journal article" date="2016" name="Mol. Biol. Evol.">
        <title>Comparative Genomics of Early-Diverging Mushroom-Forming Fungi Provides Insights into the Origins of Lignocellulose Decay Capabilities.</title>
        <authorList>
            <person name="Nagy L.G."/>
            <person name="Riley R."/>
            <person name="Tritt A."/>
            <person name="Adam C."/>
            <person name="Daum C."/>
            <person name="Floudas D."/>
            <person name="Sun H."/>
            <person name="Yadav J.S."/>
            <person name="Pangilinan J."/>
            <person name="Larsson K.H."/>
            <person name="Matsuura K."/>
            <person name="Barry K."/>
            <person name="Labutti K."/>
            <person name="Kuo R."/>
            <person name="Ohm R.A."/>
            <person name="Bhattacharya S.S."/>
            <person name="Shirouzu T."/>
            <person name="Yoshinaga Y."/>
            <person name="Martin F.M."/>
            <person name="Grigoriev I.V."/>
            <person name="Hibbett D.S."/>
        </authorList>
    </citation>
    <scope>NUCLEOTIDE SEQUENCE [LARGE SCALE GENOMIC DNA]</scope>
    <source>
        <strain evidence="2 3">CBS 109695</strain>
    </source>
</reference>
<feature type="region of interest" description="Disordered" evidence="1">
    <location>
        <begin position="134"/>
        <end position="154"/>
    </location>
</feature>
<dbReference type="EMBL" id="KV417816">
    <property type="protein sequence ID" value="KZP05842.1"/>
    <property type="molecule type" value="Genomic_DNA"/>
</dbReference>
<name>A0A167W9J1_9AGAM</name>
<feature type="non-terminal residue" evidence="2">
    <location>
        <position position="378"/>
    </location>
</feature>
<accession>A0A167W9J1</accession>
<dbReference type="Proteomes" id="UP000076532">
    <property type="component" value="Unassembled WGS sequence"/>
</dbReference>
<keyword evidence="3" id="KW-1185">Reference proteome</keyword>
<protein>
    <submittedName>
        <fullName evidence="2">Uncharacterized protein</fullName>
    </submittedName>
</protein>
<evidence type="ECO:0000256" key="1">
    <source>
        <dbReference type="SAM" id="MobiDB-lite"/>
    </source>
</evidence>
<feature type="compositionally biased region" description="Pro residues" evidence="1">
    <location>
        <begin position="290"/>
        <end position="306"/>
    </location>
</feature>
<proteinExistence type="predicted"/>
<feature type="region of interest" description="Disordered" evidence="1">
    <location>
        <begin position="280"/>
        <end position="306"/>
    </location>
</feature>
<dbReference type="STRING" id="436010.A0A167W9J1"/>
<sequence>MAHCSFAIAMTKDFTKENPPWARRLLNIGVRPSFVQELQVSQIADFSAHHTGTFVGETCGMQPYIERYISANIPIWFVWRTPTSFTHHKTRIYCPTEEQVAVARQNPYYSAGKRPPAPALVHSALAQLDAVDVPSATEEPRPSHRPFPPLPLHSHQHVGETLDDFIARSAKKCEEMDQARRQNRERAQATHQLPGKGGPVVFIWENVDGYLIRKRVDRKEVEVEWEDYTDGQRRYNAYYHEWDLAEAFTPEEDAAAEEEEDESLYYSYMGIDDPSVIKLPGPAMDTSPDAPRPSSPALPPVPPALTPQSLPPPNYCDVLALVYDPLNPITSLKGLQPLEIVVYNRYGFTWRDRPIPYDHKTILGHSLPPVEWETTRKI</sequence>